<dbReference type="GO" id="GO:1990229">
    <property type="term" value="C:iron-sulfur cluster assembly complex"/>
    <property type="evidence" value="ECO:0007669"/>
    <property type="project" value="UniProtKB-ARBA"/>
</dbReference>
<protein>
    <recommendedName>
        <fullName evidence="4">DNA-binding transcriptional regulator BolA</fullName>
    </recommendedName>
</protein>
<gene>
    <name evidence="7" type="ORF">ATN88_12995</name>
</gene>
<dbReference type="OrthoDB" id="9801469at2"/>
<sequence length="108" mass="12172">MVIQQRIEEKLNAAFSPIYIEVKNESYMHNVPEGSESHFKVTIVSSDFDGQRLIARHRAVNTTLADELKNDIHALAIHTYTENEWLESKGDVPASPACRGGSLFDKKD</sequence>
<dbReference type="PANTHER" id="PTHR46229">
    <property type="entry name" value="BOLA TRANSCRIPTION REGULATOR"/>
    <property type="match status" value="1"/>
</dbReference>
<dbReference type="RefSeq" id="WP_067420057.1">
    <property type="nucleotide sequence ID" value="NZ_LNTY01000060.1"/>
</dbReference>
<dbReference type="InterPro" id="IPR050961">
    <property type="entry name" value="BolA/IbaG_stress_morph_reg"/>
</dbReference>
<dbReference type="FunFam" id="3.30.300.90:FF:000001">
    <property type="entry name" value="Transcriptional regulator BolA"/>
    <property type="match status" value="1"/>
</dbReference>
<keyword evidence="8" id="KW-1185">Reference proteome</keyword>
<evidence type="ECO:0000256" key="1">
    <source>
        <dbReference type="ARBA" id="ARBA00005578"/>
    </source>
</evidence>
<dbReference type="InterPro" id="IPR036065">
    <property type="entry name" value="BolA-like_sf"/>
</dbReference>
<dbReference type="NCBIfam" id="NF008638">
    <property type="entry name" value="PRK11628.1"/>
    <property type="match status" value="1"/>
</dbReference>
<reference evidence="7 8" key="1">
    <citation type="submission" date="2015-11" db="EMBL/GenBank/DDBJ databases">
        <title>Genomic Taxonomy of the Vibrionaceae.</title>
        <authorList>
            <person name="Gomez-Gil B."/>
            <person name="Enciso-Ibarra J."/>
        </authorList>
    </citation>
    <scope>NUCLEOTIDE SEQUENCE [LARGE SCALE GENOMIC DNA]</scope>
    <source>
        <strain evidence="7 8">CAIM 912</strain>
    </source>
</reference>
<keyword evidence="2" id="KW-0346">Stress response</keyword>
<evidence type="ECO:0000313" key="7">
    <source>
        <dbReference type="EMBL" id="KXF79806.1"/>
    </source>
</evidence>
<dbReference type="EMBL" id="LNTY01000060">
    <property type="protein sequence ID" value="KXF79806.1"/>
    <property type="molecule type" value="Genomic_DNA"/>
</dbReference>
<dbReference type="Pfam" id="PF01722">
    <property type="entry name" value="BolA"/>
    <property type="match status" value="1"/>
</dbReference>
<evidence type="ECO:0000256" key="5">
    <source>
        <dbReference type="RuleBase" id="RU003860"/>
    </source>
</evidence>
<dbReference type="InterPro" id="IPR002634">
    <property type="entry name" value="BolA"/>
</dbReference>
<dbReference type="SUPFAM" id="SSF82657">
    <property type="entry name" value="BolA-like"/>
    <property type="match status" value="1"/>
</dbReference>
<dbReference type="GO" id="GO:0005829">
    <property type="term" value="C:cytosol"/>
    <property type="evidence" value="ECO:0007669"/>
    <property type="project" value="TreeGrafter"/>
</dbReference>
<dbReference type="STRING" id="294935.ATN88_12995"/>
<evidence type="ECO:0000256" key="6">
    <source>
        <dbReference type="SAM" id="MobiDB-lite"/>
    </source>
</evidence>
<evidence type="ECO:0000256" key="4">
    <source>
        <dbReference type="ARBA" id="ARBA00074073"/>
    </source>
</evidence>
<name>A0A135I2Y1_9GAMM</name>
<organism evidence="7 8">
    <name type="scientific">Enterovibrio coralii</name>
    <dbReference type="NCBI Taxonomy" id="294935"/>
    <lineage>
        <taxon>Bacteria</taxon>
        <taxon>Pseudomonadati</taxon>
        <taxon>Pseudomonadota</taxon>
        <taxon>Gammaproteobacteria</taxon>
        <taxon>Vibrionales</taxon>
        <taxon>Vibrionaceae</taxon>
        <taxon>Enterovibrio</taxon>
    </lineage>
</organism>
<accession>A0A135I2Y1</accession>
<dbReference type="PANTHER" id="PTHR46229:SF2">
    <property type="entry name" value="BOLA-LIKE PROTEIN 1"/>
    <property type="match status" value="1"/>
</dbReference>
<dbReference type="Proteomes" id="UP000070529">
    <property type="component" value="Unassembled WGS sequence"/>
</dbReference>
<evidence type="ECO:0000313" key="8">
    <source>
        <dbReference type="Proteomes" id="UP000070529"/>
    </source>
</evidence>
<dbReference type="AlphaFoldDB" id="A0A135I2Y1"/>
<dbReference type="PIRSF" id="PIRSF003113">
    <property type="entry name" value="BolA"/>
    <property type="match status" value="1"/>
</dbReference>
<comment type="function">
    <text evidence="3">Transcriptional regulator that plays an important role in general stress response.</text>
</comment>
<proteinExistence type="inferred from homology"/>
<dbReference type="GO" id="GO:0006351">
    <property type="term" value="P:DNA-templated transcription"/>
    <property type="evidence" value="ECO:0007669"/>
    <property type="project" value="TreeGrafter"/>
</dbReference>
<comment type="caution">
    <text evidence="7">The sequence shown here is derived from an EMBL/GenBank/DDBJ whole genome shotgun (WGS) entry which is preliminary data.</text>
</comment>
<comment type="similarity">
    <text evidence="1 5">Belongs to the BolA/IbaG family.</text>
</comment>
<dbReference type="Gene3D" id="3.30.300.90">
    <property type="entry name" value="BolA-like"/>
    <property type="match status" value="1"/>
</dbReference>
<evidence type="ECO:0000256" key="2">
    <source>
        <dbReference type="ARBA" id="ARBA00023016"/>
    </source>
</evidence>
<feature type="region of interest" description="Disordered" evidence="6">
    <location>
        <begin position="89"/>
        <end position="108"/>
    </location>
</feature>
<evidence type="ECO:0000256" key="3">
    <source>
        <dbReference type="ARBA" id="ARBA00059078"/>
    </source>
</evidence>